<accession>A0A1Y0SZT5</accession>
<sequence length="75" mass="7798">MISATVMNMVAFCSFVTALILGLVAYVGSRNAPWAKLNTDGQTVVIGSAMCAVVGVIALVVSVLEFLQIIPTVVL</sequence>
<name>A0A1Y0SZT5_9CAUD</name>
<protein>
    <submittedName>
        <fullName evidence="2">Uncharacterized protein</fullName>
    </submittedName>
</protein>
<evidence type="ECO:0000313" key="2">
    <source>
        <dbReference type="EMBL" id="ARV77039.1"/>
    </source>
</evidence>
<keyword evidence="1" id="KW-1133">Transmembrane helix</keyword>
<keyword evidence="1" id="KW-0812">Transmembrane</keyword>
<gene>
    <name evidence="2" type="ORF">PHABIO_408</name>
</gene>
<reference evidence="2 3" key="1">
    <citation type="submission" date="2017-05" db="EMBL/GenBank/DDBJ databases">
        <authorList>
            <person name="Song R."/>
            <person name="Chenine A.L."/>
            <person name="Ruprecht R.M."/>
        </authorList>
    </citation>
    <scope>NUCLEOTIDE SEQUENCE [LARGE SCALE GENOMIC DNA]</scope>
</reference>
<keyword evidence="3" id="KW-1185">Reference proteome</keyword>
<feature type="transmembrane region" description="Helical" evidence="1">
    <location>
        <begin position="45"/>
        <end position="67"/>
    </location>
</feature>
<dbReference type="Proteomes" id="UP000225448">
    <property type="component" value="Segment"/>
</dbReference>
<dbReference type="EMBL" id="MF042360">
    <property type="protein sequence ID" value="ARV77039.1"/>
    <property type="molecule type" value="Genomic_DNA"/>
</dbReference>
<evidence type="ECO:0000256" key="1">
    <source>
        <dbReference type="SAM" id="Phobius"/>
    </source>
</evidence>
<proteinExistence type="predicted"/>
<keyword evidence="1" id="KW-0472">Membrane</keyword>
<evidence type="ECO:0000313" key="3">
    <source>
        <dbReference type="Proteomes" id="UP000225448"/>
    </source>
</evidence>
<organism evidence="2 3">
    <name type="scientific">Pseudomonas phage Phabio</name>
    <dbReference type="NCBI Taxonomy" id="2006668"/>
    <lineage>
        <taxon>Viruses</taxon>
        <taxon>Duplodnaviria</taxon>
        <taxon>Heunggongvirae</taxon>
        <taxon>Uroviricota</taxon>
        <taxon>Caudoviricetes</taxon>
        <taxon>Chimalliviridae</taxon>
        <taxon>Phabiovirus</taxon>
        <taxon>Phabiovirus phabio</taxon>
    </lineage>
</organism>